<keyword evidence="1" id="KW-0812">Transmembrane</keyword>
<gene>
    <name evidence="3" type="ORF">WN71_026775</name>
</gene>
<dbReference type="EMBL" id="LAVA02000070">
    <property type="protein sequence ID" value="OIJ64805.1"/>
    <property type="molecule type" value="Genomic_DNA"/>
</dbReference>
<dbReference type="STRING" id="1428628.WN71_026775"/>
<dbReference type="Proteomes" id="UP000034196">
    <property type="component" value="Unassembled WGS sequence"/>
</dbReference>
<reference evidence="3" key="1">
    <citation type="submission" date="2016-10" db="EMBL/GenBank/DDBJ databases">
        <title>Genome sequence of Streptomyces mangrovisoli MUSC 149.</title>
        <authorList>
            <person name="Lee L.-H."/>
            <person name="Ser H.-L."/>
        </authorList>
    </citation>
    <scope>NUCLEOTIDE SEQUENCE [LARGE SCALE GENOMIC DNA]</scope>
    <source>
        <strain evidence="3">MUSC 149</strain>
    </source>
</reference>
<dbReference type="InterPro" id="IPR019692">
    <property type="entry name" value="CFP-6_PH"/>
</dbReference>
<protein>
    <recommendedName>
        <fullName evidence="2">Low molecular weight protein antigen 6 PH domain-containing protein</fullName>
    </recommendedName>
</protein>
<feature type="transmembrane region" description="Helical" evidence="1">
    <location>
        <begin position="153"/>
        <end position="173"/>
    </location>
</feature>
<sequence>MVPAFISAMRMTTDHFTPDWLMYAYGGFLVVGIGYWCLVMTRGRTLADQHGITVQRALTRRTLSWHEIYDIRVQFIPKAAGNARKCLAHAYTDDGRRTLLPHVDDWQLPNPVAEIEALRLAATEQWGAVWATRPEVEERILLAAAQRKRRERISVVVVITLVVGLMAWGVVYISSH</sequence>
<organism evidence="3 4">
    <name type="scientific">Streptomyces mangrovisoli</name>
    <dbReference type="NCBI Taxonomy" id="1428628"/>
    <lineage>
        <taxon>Bacteria</taxon>
        <taxon>Bacillati</taxon>
        <taxon>Actinomycetota</taxon>
        <taxon>Actinomycetes</taxon>
        <taxon>Kitasatosporales</taxon>
        <taxon>Streptomycetaceae</taxon>
        <taxon>Streptomyces</taxon>
    </lineage>
</organism>
<name>A0A1J4NU79_9ACTN</name>
<proteinExistence type="predicted"/>
<keyword evidence="1" id="KW-1133">Transmembrane helix</keyword>
<evidence type="ECO:0000259" key="2">
    <source>
        <dbReference type="Pfam" id="PF10756"/>
    </source>
</evidence>
<keyword evidence="4" id="KW-1185">Reference proteome</keyword>
<evidence type="ECO:0000256" key="1">
    <source>
        <dbReference type="SAM" id="Phobius"/>
    </source>
</evidence>
<accession>A0A1J4NU79</accession>
<evidence type="ECO:0000313" key="3">
    <source>
        <dbReference type="EMBL" id="OIJ64805.1"/>
    </source>
</evidence>
<dbReference type="Pfam" id="PF10756">
    <property type="entry name" value="bPH_6"/>
    <property type="match status" value="1"/>
</dbReference>
<evidence type="ECO:0000313" key="4">
    <source>
        <dbReference type="Proteomes" id="UP000034196"/>
    </source>
</evidence>
<feature type="domain" description="Low molecular weight protein antigen 6 PH" evidence="2">
    <location>
        <begin position="44"/>
        <end position="113"/>
    </location>
</feature>
<comment type="caution">
    <text evidence="3">The sequence shown here is derived from an EMBL/GenBank/DDBJ whole genome shotgun (WGS) entry which is preliminary data.</text>
</comment>
<feature type="transmembrane region" description="Helical" evidence="1">
    <location>
        <begin position="20"/>
        <end position="39"/>
    </location>
</feature>
<dbReference type="AlphaFoldDB" id="A0A1J4NU79"/>
<keyword evidence="1" id="KW-0472">Membrane</keyword>